<dbReference type="PANTHER" id="PTHR43668:SF5">
    <property type="entry name" value="AMIDOHYDROLASE 3 DOMAIN-CONTAINING PROTEIN"/>
    <property type="match status" value="1"/>
</dbReference>
<evidence type="ECO:0000313" key="2">
    <source>
        <dbReference type="Proteomes" id="UP001163828"/>
    </source>
</evidence>
<evidence type="ECO:0000313" key="1">
    <source>
        <dbReference type="EMBL" id="KAJ3996300.1"/>
    </source>
</evidence>
<dbReference type="SUPFAM" id="SSF51556">
    <property type="entry name" value="Metallo-dependent hydrolases"/>
    <property type="match status" value="1"/>
</dbReference>
<dbReference type="PANTHER" id="PTHR43668">
    <property type="entry name" value="ALLANTOINASE"/>
    <property type="match status" value="1"/>
</dbReference>
<reference evidence="1" key="1">
    <citation type="submission" date="2022-08" db="EMBL/GenBank/DDBJ databases">
        <authorList>
            <consortium name="DOE Joint Genome Institute"/>
            <person name="Min B."/>
            <person name="Riley R."/>
            <person name="Sierra-Patev S."/>
            <person name="Naranjo-Ortiz M."/>
            <person name="Looney B."/>
            <person name="Konkel Z."/>
            <person name="Slot J.C."/>
            <person name="Sakamoto Y."/>
            <person name="Steenwyk J.L."/>
            <person name="Rokas A."/>
            <person name="Carro J."/>
            <person name="Camarero S."/>
            <person name="Ferreira P."/>
            <person name="Molpeceres G."/>
            <person name="Ruiz-Duenas F.J."/>
            <person name="Serrano A."/>
            <person name="Henrissat B."/>
            <person name="Drula E."/>
            <person name="Hughes K.W."/>
            <person name="Mata J.L."/>
            <person name="Ishikawa N.K."/>
            <person name="Vargas-Isla R."/>
            <person name="Ushijima S."/>
            <person name="Smith C.A."/>
            <person name="Ahrendt S."/>
            <person name="Andreopoulos W."/>
            <person name="He G."/>
            <person name="Labutti K."/>
            <person name="Lipzen A."/>
            <person name="Ng V."/>
            <person name="Sandor L."/>
            <person name="Barry K."/>
            <person name="Martinez A.T."/>
            <person name="Xiao Y."/>
            <person name="Gibbons J.G."/>
            <person name="Terashima K."/>
            <person name="Hibbett D.S."/>
            <person name="Grigoriev I.V."/>
        </authorList>
    </citation>
    <scope>NUCLEOTIDE SEQUENCE</scope>
    <source>
        <strain evidence="1">TFB10827</strain>
    </source>
</reference>
<dbReference type="InterPro" id="IPR050138">
    <property type="entry name" value="DHOase/Allantoinase_Hydrolase"/>
</dbReference>
<protein>
    <submittedName>
        <fullName evidence="1">Carbohydrate esterase family 9 protein</fullName>
    </submittedName>
</protein>
<dbReference type="InterPro" id="IPR032466">
    <property type="entry name" value="Metal_Hydrolase"/>
</dbReference>
<dbReference type="InterPro" id="IPR011059">
    <property type="entry name" value="Metal-dep_hydrolase_composite"/>
</dbReference>
<dbReference type="SUPFAM" id="SSF51338">
    <property type="entry name" value="Composite domain of metallo-dependent hydrolases"/>
    <property type="match status" value="1"/>
</dbReference>
<dbReference type="Gene3D" id="3.20.20.140">
    <property type="entry name" value="Metal-dependent hydrolases"/>
    <property type="match status" value="2"/>
</dbReference>
<sequence>MSDGRNRQLLVVLLLALLLGFPLISLRLLGTHTTSFSPVNRTPTLDKCRSLKLPAGPPPTFHERSESDRFVPGTPPTLIRNATIWTGAYNRTEVIYGDILLDKGMIINIGRIQPILLQTYGAELVVFDARRRWVTPGIVDLHSHMGNSPSPDLSGSADVNSFKGIAQPWLRSVDGINTHDDSYQLSVAGGLTTALILPGSANAIATTSTDSNLIRILGGQAYIIKLRKTAERSTSSMILEPPYQMNSSSSDLSSPPRWRHIKRTTWLTFLLVGENPSRVYNGTRMDTMWAFRQAYNEATKLKQKQDEFCVKLEAGQSEILDGQSEFPDDLRWEALVDVLRGRVKVNTHCYEAVDLDAFVRLSNEFKFPVAAFHHAHETYLVPDVLKRAYGGPPVSAIFSGFSRYKRESYHFSEFAAKILTEHGLTVVMKSDHSAINSRYLLHEAQQAYYHGLPENVALASVTSNPADAMGMGHRIGYVKQGMCHFAEYTSNYPDLAIWDSHPLALGATPVQVYIDGIAQLENPAVAEKPDELQRAPKIPNYDKEARKAVEYDGLPPLSPTESSSELVIFTNVKQVFIKSSMRVVRDFFAHDEDALGELIASKGKPICWGSHGTCSFIVGSRTSKPTIVDLQGGSVSPALSYYGSPLGLQHITLEPSTTDGEIFDPLSSDVPSILGNGALISAADGLQYGSRDALMAYRSGVTTAITAPEHGQCFFGLGTYFSTGASHKLELGALPQEITALHTAVTYNAASSVSIQIAVLRRLFLSASEDTSPLGTAIKKVATGQMPLVVEVGNADAIATLIMLKREIEAVYGNTVRLTIAGAAESHLLAKELKDADVGVIVGPVHPFPHSWDIRRILPGPPLSKDTAISKLLDHNITVGISPVGLSRFVPPGNWNAQNLRLYAAWTALDSDGRINKEQALSMASVNLEKLLGASAQAENTDFVATVGGDLLDPTSQVVAILSQRSERVDIF</sequence>
<organism evidence="1 2">
    <name type="scientific">Lentinula boryana</name>
    <dbReference type="NCBI Taxonomy" id="40481"/>
    <lineage>
        <taxon>Eukaryota</taxon>
        <taxon>Fungi</taxon>
        <taxon>Dikarya</taxon>
        <taxon>Basidiomycota</taxon>
        <taxon>Agaricomycotina</taxon>
        <taxon>Agaricomycetes</taxon>
        <taxon>Agaricomycetidae</taxon>
        <taxon>Agaricales</taxon>
        <taxon>Marasmiineae</taxon>
        <taxon>Omphalotaceae</taxon>
        <taxon>Lentinula</taxon>
    </lineage>
</organism>
<keyword evidence="2" id="KW-1185">Reference proteome</keyword>
<comment type="caution">
    <text evidence="1">The sequence shown here is derived from an EMBL/GenBank/DDBJ whole genome shotgun (WGS) entry which is preliminary data.</text>
</comment>
<gene>
    <name evidence="1" type="ORF">F5050DRAFT_1571709</name>
</gene>
<dbReference type="Proteomes" id="UP001163828">
    <property type="component" value="Unassembled WGS sequence"/>
</dbReference>
<proteinExistence type="predicted"/>
<accession>A0ABQ8QCQ9</accession>
<name>A0ABQ8QCQ9_9AGAR</name>
<dbReference type="EMBL" id="MU790618">
    <property type="protein sequence ID" value="KAJ3996300.1"/>
    <property type="molecule type" value="Genomic_DNA"/>
</dbReference>